<gene>
    <name evidence="1" type="ORF">AC529_04610</name>
</gene>
<dbReference type="EMBL" id="LGEM01000020">
    <property type="protein sequence ID" value="KUP97751.1"/>
    <property type="molecule type" value="Genomic_DNA"/>
</dbReference>
<dbReference type="Proteomes" id="UP000074382">
    <property type="component" value="Unassembled WGS sequence"/>
</dbReference>
<protein>
    <submittedName>
        <fullName evidence="1">Uncharacterized protein</fullName>
    </submittedName>
</protein>
<keyword evidence="2" id="KW-1185">Reference proteome</keyword>
<dbReference type="RefSeq" id="WP_068755105.1">
    <property type="nucleotide sequence ID" value="NZ_KQ950181.1"/>
</dbReference>
<accession>A0A147KKK1</accession>
<sequence>MSHTDTPVTLYAGPLDGLALPAAVLTELVHDHGSERLLFLTRFGVPGLYRERGGRWVYASPGLLGGKVP</sequence>
<organism evidence="1 2">
    <name type="scientific">Thermobifida cellulosilytica TB100</name>
    <dbReference type="NCBI Taxonomy" id="665004"/>
    <lineage>
        <taxon>Bacteria</taxon>
        <taxon>Bacillati</taxon>
        <taxon>Actinomycetota</taxon>
        <taxon>Actinomycetes</taxon>
        <taxon>Streptosporangiales</taxon>
        <taxon>Nocardiopsidaceae</taxon>
        <taxon>Thermobifida</taxon>
    </lineage>
</organism>
<dbReference type="AlphaFoldDB" id="A0A147KKK1"/>
<comment type="caution">
    <text evidence="1">The sequence shown here is derived from an EMBL/GenBank/DDBJ whole genome shotgun (WGS) entry which is preliminary data.</text>
</comment>
<evidence type="ECO:0000313" key="1">
    <source>
        <dbReference type="EMBL" id="KUP97751.1"/>
    </source>
</evidence>
<reference evidence="2" key="1">
    <citation type="journal article" date="2017" name="Acta Aliment.">
        <title>Plant polysaccharide degrading enzyme system of Thermpbifida cellulosilytica TB100 revealed by de novo genome project data.</title>
        <authorList>
            <person name="Toth A."/>
            <person name="Baka E."/>
            <person name="Luzics S."/>
            <person name="Bata-Vidacs I."/>
            <person name="Nagy I."/>
            <person name="Balint B."/>
            <person name="Herceg R."/>
            <person name="Olasz F."/>
            <person name="Wilk T."/>
            <person name="Nagy T."/>
            <person name="Kriszt B."/>
            <person name="Nagy I."/>
            <person name="Kukolya J."/>
        </authorList>
    </citation>
    <scope>NUCLEOTIDE SEQUENCE [LARGE SCALE GENOMIC DNA]</scope>
    <source>
        <strain evidence="2">TB100</strain>
    </source>
</reference>
<name>A0A147KKK1_THECS</name>
<evidence type="ECO:0000313" key="2">
    <source>
        <dbReference type="Proteomes" id="UP000074382"/>
    </source>
</evidence>
<proteinExistence type="predicted"/>
<dbReference type="PATRIC" id="fig|665004.4.peg.1688"/>